<accession>A0ACC3AFR4</accession>
<sequence length="296" mass="33350">MAKLDVSIPKTKLPDGNEIPVIGYGTGTAWYKSQPGDIDQKLIDATKTAIKLGYYHLDGAEVYNTEVELGKAIKESGVSREKLFVTTKCTQVSSNVQEHFDESLKKLGLEYVDLYLLHQPFDAKGDKRVIQQAWATMEAIQSSGKAKSIGVSNFLKEHLDVLLETAKARPAINQIEYHPYLQHGDLVAYHKNNDIRISAYAPQIPVTKATEGPLTPYLEGLAKKYAVNPGEILLRWVLDQDIIAITTSSKEQRMSDMLRIVTFNLTPKELEEISNIGNQYHFRAFWGHIFDKNDKR</sequence>
<gene>
    <name evidence="1" type="ORF">H2198_001793</name>
</gene>
<comment type="caution">
    <text evidence="1">The sequence shown here is derived from an EMBL/GenBank/DDBJ whole genome shotgun (WGS) entry which is preliminary data.</text>
</comment>
<name>A0ACC3AFR4_9EURO</name>
<proteinExistence type="predicted"/>
<organism evidence="1 2">
    <name type="scientific">Neophaeococcomyces mojaviensis</name>
    <dbReference type="NCBI Taxonomy" id="3383035"/>
    <lineage>
        <taxon>Eukaryota</taxon>
        <taxon>Fungi</taxon>
        <taxon>Dikarya</taxon>
        <taxon>Ascomycota</taxon>
        <taxon>Pezizomycotina</taxon>
        <taxon>Eurotiomycetes</taxon>
        <taxon>Chaetothyriomycetidae</taxon>
        <taxon>Chaetothyriales</taxon>
        <taxon>Chaetothyriales incertae sedis</taxon>
        <taxon>Neophaeococcomyces</taxon>
    </lineage>
</organism>
<keyword evidence="2" id="KW-1185">Reference proteome</keyword>
<reference evidence="1" key="1">
    <citation type="submission" date="2022-10" db="EMBL/GenBank/DDBJ databases">
        <title>Culturing micro-colonial fungi from biological soil crusts in the Mojave desert and describing Neophaeococcomyces mojavensis, and introducing the new genera and species Taxawa tesnikishii.</title>
        <authorList>
            <person name="Kurbessoian T."/>
            <person name="Stajich J.E."/>
        </authorList>
    </citation>
    <scope>NUCLEOTIDE SEQUENCE</scope>
    <source>
        <strain evidence="1">JES_112</strain>
    </source>
</reference>
<evidence type="ECO:0000313" key="1">
    <source>
        <dbReference type="EMBL" id="KAJ9661617.1"/>
    </source>
</evidence>
<protein>
    <submittedName>
        <fullName evidence="1">Uncharacterized protein</fullName>
    </submittedName>
</protein>
<evidence type="ECO:0000313" key="2">
    <source>
        <dbReference type="Proteomes" id="UP001172386"/>
    </source>
</evidence>
<dbReference type="EMBL" id="JAPDRQ010000021">
    <property type="protein sequence ID" value="KAJ9661617.1"/>
    <property type="molecule type" value="Genomic_DNA"/>
</dbReference>
<dbReference type="Proteomes" id="UP001172386">
    <property type="component" value="Unassembled WGS sequence"/>
</dbReference>